<keyword evidence="3" id="KW-1185">Reference proteome</keyword>
<dbReference type="EMBL" id="CDHN01000003">
    <property type="protein sequence ID" value="CEJ90044.1"/>
    <property type="molecule type" value="Genomic_DNA"/>
</dbReference>
<dbReference type="STRING" id="1531966.A0A0A1T5F8"/>
<evidence type="ECO:0000313" key="2">
    <source>
        <dbReference type="EMBL" id="CEJ90044.1"/>
    </source>
</evidence>
<evidence type="ECO:0000256" key="1">
    <source>
        <dbReference type="SAM" id="MobiDB-lite"/>
    </source>
</evidence>
<accession>A0A0A1T5F8</accession>
<evidence type="ECO:0000313" key="3">
    <source>
        <dbReference type="Proteomes" id="UP000039046"/>
    </source>
</evidence>
<organism evidence="2 3">
    <name type="scientific">[Torrubiella] hemipterigena</name>
    <dbReference type="NCBI Taxonomy" id="1531966"/>
    <lineage>
        <taxon>Eukaryota</taxon>
        <taxon>Fungi</taxon>
        <taxon>Dikarya</taxon>
        <taxon>Ascomycota</taxon>
        <taxon>Pezizomycotina</taxon>
        <taxon>Sordariomycetes</taxon>
        <taxon>Hypocreomycetidae</taxon>
        <taxon>Hypocreales</taxon>
        <taxon>Clavicipitaceae</taxon>
        <taxon>Clavicipitaceae incertae sedis</taxon>
        <taxon>'Torrubiella' clade</taxon>
    </lineage>
</organism>
<protein>
    <submittedName>
        <fullName evidence="2">Uncharacterized protein</fullName>
    </submittedName>
</protein>
<dbReference type="OrthoDB" id="3538597at2759"/>
<dbReference type="HOGENOM" id="CLU_005168_2_0_1"/>
<name>A0A0A1T5F8_9HYPO</name>
<dbReference type="AlphaFoldDB" id="A0A0A1T5F8"/>
<proteinExistence type="predicted"/>
<reference evidence="2 3" key="1">
    <citation type="journal article" date="2015" name="Genome Announc.">
        <title>Draft Genome Sequence and Gene Annotation of the Entomopathogenic Fungus Verticillium hemipterigenum.</title>
        <authorList>
            <person name="Horn F."/>
            <person name="Habel A."/>
            <person name="Scharf D.H."/>
            <person name="Dworschak J."/>
            <person name="Brakhage A.A."/>
            <person name="Guthke R."/>
            <person name="Hertweck C."/>
            <person name="Linde J."/>
        </authorList>
    </citation>
    <scope>NUCLEOTIDE SEQUENCE [LARGE SCALE GENOMIC DNA]</scope>
</reference>
<dbReference type="Proteomes" id="UP000039046">
    <property type="component" value="Unassembled WGS sequence"/>
</dbReference>
<feature type="region of interest" description="Disordered" evidence="1">
    <location>
        <begin position="132"/>
        <end position="158"/>
    </location>
</feature>
<gene>
    <name evidence="2" type="ORF">VHEMI05853</name>
</gene>
<sequence length="682" mass="78605">MPIKSEFRPAFERLRKQHGIIFTDAISPKEWPDNHRGIFEAIEKLKQFKYSTYATAEESEDSFDWKSKAKEHARKLSEKTKDCVSRNEATWRFACEPLVFSRLTSEIACKTCRKRVWRSEVEARLEGDSRAAAKLKKRQQNREPCRCPRNTRPNDEDERVGLNRLFIDRAEDKVIHPPDLAKQLPQEQRPDRVYGLRQTRNFEDLMFKEIGSGEFLGERLQQQPHPTVQGEALLFPFLVIEAKAGNAADDWSSISLQTAFPIYTYLNCQESLRSAASQGSKSATSSLVWFFMSRGEDWRLSLAYRKPRTGQLFLGNPRHTTEVVHVWNGCITSRDDALQLFLIVDYMSDWARDVYRSALLTDLRSLSPGDIDVATVFTDTDIYSSRDLLPSYDIETSHSGHHEMQTAFRDLDSRLGIIRHIAPIETRFLSLFITADNIQTFLLSMGTKIREYFLRRVLDQFHSYQTPCLLSSDQLNAMEEGWTGLSRPRAAFNIRRIKFYTIHLVSYFLSASWEQARELCVIAIAEDAFETLIAESKLRTKRGKARKPSFVIDGDNIQPGNSLTDYISKLRSARADQNLLACISRTTGYVDFGTNGISPWFKADDALTWELVENTYKFHKRGELEPELPFLRISKSYETQEIIQNGSDATTSDVSNVALVLNTVTRSRHYMEIFKFLTQERF</sequence>